<sequence length="368" mass="41028">MEHLLVLTIAATLAVIAQSSGDFRSFSTPDSYEFIDTGLYVANTTSVLFSVEACNDAHVALSGNYLDFDLHTYEVVIGGWANTITALRRCKQCPSVEEAHTLGILNCLEKRDFWIDWSGGMIRLGTGTQVDFMELPEEAHQPVTHLSKEGYVFITTPPKKMFIDTGFLLTNVTSIQFSVQACKDAMIALSPYRGTDAYMYNAYVITIGGWSNTKSILKTCTTCSEAAVDNQHFRLACDNYHAFWITIDQQYIKVGQSPVLGAETFLQYKEDWFNPIKYMTISTALGSHGEWRFPSHLLDPGPKNDTKVPQDRAKNETENATGVISPPLIYLNGKDLKLSNDTNDAACCPKLAVVTIFWTVVFNLLMQF</sequence>
<dbReference type="EMBL" id="KB301364">
    <property type="protein sequence ID" value="ELU05632.1"/>
    <property type="molecule type" value="Genomic_DNA"/>
</dbReference>
<gene>
    <name evidence="4" type="ORF">CAPTEDRAFT_229005</name>
</gene>
<evidence type="ECO:0000313" key="6">
    <source>
        <dbReference type="Proteomes" id="UP000014760"/>
    </source>
</evidence>
<evidence type="ECO:0000256" key="2">
    <source>
        <dbReference type="SAM" id="SignalP"/>
    </source>
</evidence>
<evidence type="ECO:0000313" key="5">
    <source>
        <dbReference type="EnsemblMetazoa" id="CapteP229005"/>
    </source>
</evidence>
<evidence type="ECO:0000256" key="1">
    <source>
        <dbReference type="SAM" id="MobiDB-lite"/>
    </source>
</evidence>
<dbReference type="OMA" id="ACKRTIS"/>
<dbReference type="OrthoDB" id="6156557at2759"/>
<dbReference type="HOGENOM" id="CLU_752827_0_0_1"/>
<dbReference type="Proteomes" id="UP000014760">
    <property type="component" value="Unassembled WGS sequence"/>
</dbReference>
<feature type="signal peptide" evidence="2">
    <location>
        <begin position="1"/>
        <end position="21"/>
    </location>
</feature>
<feature type="region of interest" description="Disordered" evidence="1">
    <location>
        <begin position="298"/>
        <end position="318"/>
    </location>
</feature>
<protein>
    <recommendedName>
        <fullName evidence="3">Farnesoic acid O-methyl transferase domain-containing protein</fullName>
    </recommendedName>
</protein>
<evidence type="ECO:0000313" key="4">
    <source>
        <dbReference type="EMBL" id="ELU05632.1"/>
    </source>
</evidence>
<dbReference type="PANTHER" id="PTHR36695:SF12">
    <property type="entry name" value="AGAP008648-PA"/>
    <property type="match status" value="1"/>
</dbReference>
<dbReference type="InterPro" id="IPR022041">
    <property type="entry name" value="Methyltransf_FA"/>
</dbReference>
<accession>R7UNY0</accession>
<feature type="chain" id="PRO_5008788247" description="Farnesoic acid O-methyl transferase domain-containing protein" evidence="2">
    <location>
        <begin position="22"/>
        <end position="368"/>
    </location>
</feature>
<dbReference type="PANTHER" id="PTHR36695">
    <property type="entry name" value="AGAP008648-PA"/>
    <property type="match status" value="1"/>
</dbReference>
<keyword evidence="2" id="KW-0732">Signal</keyword>
<feature type="domain" description="Farnesoic acid O-methyl transferase" evidence="3">
    <location>
        <begin position="149"/>
        <end position="293"/>
    </location>
</feature>
<keyword evidence="6" id="KW-1185">Reference proteome</keyword>
<dbReference type="Pfam" id="PF12248">
    <property type="entry name" value="Methyltransf_FA"/>
    <property type="match status" value="2"/>
</dbReference>
<feature type="compositionally biased region" description="Basic and acidic residues" evidence="1">
    <location>
        <begin position="302"/>
        <end position="317"/>
    </location>
</feature>
<proteinExistence type="predicted"/>
<evidence type="ECO:0000259" key="3">
    <source>
        <dbReference type="Pfam" id="PF12248"/>
    </source>
</evidence>
<organism evidence="4">
    <name type="scientific">Capitella teleta</name>
    <name type="common">Polychaete worm</name>
    <dbReference type="NCBI Taxonomy" id="283909"/>
    <lineage>
        <taxon>Eukaryota</taxon>
        <taxon>Metazoa</taxon>
        <taxon>Spiralia</taxon>
        <taxon>Lophotrochozoa</taxon>
        <taxon>Annelida</taxon>
        <taxon>Polychaeta</taxon>
        <taxon>Sedentaria</taxon>
        <taxon>Scolecida</taxon>
        <taxon>Capitellidae</taxon>
        <taxon>Capitella</taxon>
    </lineage>
</organism>
<name>R7UNY0_CAPTE</name>
<reference evidence="6" key="1">
    <citation type="submission" date="2012-12" db="EMBL/GenBank/DDBJ databases">
        <authorList>
            <person name="Hellsten U."/>
            <person name="Grimwood J."/>
            <person name="Chapman J.A."/>
            <person name="Shapiro H."/>
            <person name="Aerts A."/>
            <person name="Otillar R.P."/>
            <person name="Terry A.Y."/>
            <person name="Boore J.L."/>
            <person name="Simakov O."/>
            <person name="Marletaz F."/>
            <person name="Cho S.-J."/>
            <person name="Edsinger-Gonzales E."/>
            <person name="Havlak P."/>
            <person name="Kuo D.-H."/>
            <person name="Larsson T."/>
            <person name="Lv J."/>
            <person name="Arendt D."/>
            <person name="Savage R."/>
            <person name="Osoegawa K."/>
            <person name="de Jong P."/>
            <person name="Lindberg D.R."/>
            <person name="Seaver E.C."/>
            <person name="Weisblat D.A."/>
            <person name="Putnam N.H."/>
            <person name="Grigoriev I.V."/>
            <person name="Rokhsar D.S."/>
        </authorList>
    </citation>
    <scope>NUCLEOTIDE SEQUENCE</scope>
    <source>
        <strain evidence="6">I ESC-2004</strain>
    </source>
</reference>
<dbReference type="EMBL" id="AMQN01001301">
    <property type="status" value="NOT_ANNOTATED_CDS"/>
    <property type="molecule type" value="Genomic_DNA"/>
</dbReference>
<dbReference type="EnsemblMetazoa" id="CapteT229005">
    <property type="protein sequence ID" value="CapteP229005"/>
    <property type="gene ID" value="CapteG229005"/>
</dbReference>
<dbReference type="STRING" id="283909.R7UNY0"/>
<dbReference type="AlphaFoldDB" id="R7UNY0"/>
<reference evidence="5" key="3">
    <citation type="submission" date="2015-06" db="UniProtKB">
        <authorList>
            <consortium name="EnsemblMetazoa"/>
        </authorList>
    </citation>
    <scope>IDENTIFICATION</scope>
</reference>
<feature type="domain" description="Farnesoic acid O-methyl transferase" evidence="3">
    <location>
        <begin position="30"/>
        <end position="146"/>
    </location>
</feature>
<reference evidence="4 6" key="2">
    <citation type="journal article" date="2013" name="Nature">
        <title>Insights into bilaterian evolution from three spiralian genomes.</title>
        <authorList>
            <person name="Simakov O."/>
            <person name="Marletaz F."/>
            <person name="Cho S.J."/>
            <person name="Edsinger-Gonzales E."/>
            <person name="Havlak P."/>
            <person name="Hellsten U."/>
            <person name="Kuo D.H."/>
            <person name="Larsson T."/>
            <person name="Lv J."/>
            <person name="Arendt D."/>
            <person name="Savage R."/>
            <person name="Osoegawa K."/>
            <person name="de Jong P."/>
            <person name="Grimwood J."/>
            <person name="Chapman J.A."/>
            <person name="Shapiro H."/>
            <person name="Aerts A."/>
            <person name="Otillar R.P."/>
            <person name="Terry A.Y."/>
            <person name="Boore J.L."/>
            <person name="Grigoriev I.V."/>
            <person name="Lindberg D.R."/>
            <person name="Seaver E.C."/>
            <person name="Weisblat D.A."/>
            <person name="Putnam N.H."/>
            <person name="Rokhsar D.S."/>
        </authorList>
    </citation>
    <scope>NUCLEOTIDE SEQUENCE</scope>
    <source>
        <strain evidence="4 6">I ESC-2004</strain>
    </source>
</reference>